<dbReference type="AlphaFoldDB" id="A0A7Y2K4L8"/>
<dbReference type="Pfam" id="PF13302">
    <property type="entry name" value="Acetyltransf_3"/>
    <property type="match status" value="1"/>
</dbReference>
<dbReference type="CDD" id="cd04301">
    <property type="entry name" value="NAT_SF"/>
    <property type="match status" value="1"/>
</dbReference>
<dbReference type="RefSeq" id="WP_171087860.1">
    <property type="nucleotide sequence ID" value="NZ_JABAIV010000009.1"/>
</dbReference>
<protein>
    <submittedName>
        <fullName evidence="5">GNAT family N-acetyltransferase</fullName>
    </submittedName>
</protein>
<evidence type="ECO:0000259" key="4">
    <source>
        <dbReference type="PROSITE" id="PS51186"/>
    </source>
</evidence>
<evidence type="ECO:0000256" key="1">
    <source>
        <dbReference type="ARBA" id="ARBA00022679"/>
    </source>
</evidence>
<proteinExistence type="inferred from homology"/>
<dbReference type="Proteomes" id="UP000533905">
    <property type="component" value="Unassembled WGS sequence"/>
</dbReference>
<dbReference type="SUPFAM" id="SSF55729">
    <property type="entry name" value="Acyl-CoA N-acyltransferases (Nat)"/>
    <property type="match status" value="1"/>
</dbReference>
<comment type="caution">
    <text evidence="5">The sequence shown here is derived from an EMBL/GenBank/DDBJ whole genome shotgun (WGS) entry which is preliminary data.</text>
</comment>
<dbReference type="GO" id="GO:0016747">
    <property type="term" value="F:acyltransferase activity, transferring groups other than amino-acyl groups"/>
    <property type="evidence" value="ECO:0007669"/>
    <property type="project" value="InterPro"/>
</dbReference>
<accession>A0A7Y2K4L8</accession>
<dbReference type="InterPro" id="IPR051531">
    <property type="entry name" value="N-acetyltransferase"/>
</dbReference>
<gene>
    <name evidence="5" type="ORF">HGB41_20270</name>
</gene>
<reference evidence="5 6" key="1">
    <citation type="submission" date="2020-04" db="EMBL/GenBank/DDBJ databases">
        <title>Massilia sp. nov., a cold adapted bacteria isolated from Arctic soil.</title>
        <authorList>
            <person name="Son J."/>
            <person name="Ka J.-O."/>
        </authorList>
    </citation>
    <scope>NUCLEOTIDE SEQUENCE [LARGE SCALE GENOMIC DNA]</scope>
    <source>
        <strain evidence="5 6">ML15P13</strain>
    </source>
</reference>
<evidence type="ECO:0000256" key="2">
    <source>
        <dbReference type="ARBA" id="ARBA00023315"/>
    </source>
</evidence>
<keyword evidence="1 5" id="KW-0808">Transferase</keyword>
<dbReference type="PANTHER" id="PTHR43792:SF8">
    <property type="entry name" value="[RIBOSOMAL PROTEIN US5]-ALANINE N-ACETYLTRANSFERASE"/>
    <property type="match status" value="1"/>
</dbReference>
<keyword evidence="6" id="KW-1185">Reference proteome</keyword>
<keyword evidence="2" id="KW-0012">Acyltransferase</keyword>
<dbReference type="EMBL" id="JABAIV010000009">
    <property type="protein sequence ID" value="NNG25324.1"/>
    <property type="molecule type" value="Genomic_DNA"/>
</dbReference>
<evidence type="ECO:0000313" key="5">
    <source>
        <dbReference type="EMBL" id="NNG25324.1"/>
    </source>
</evidence>
<evidence type="ECO:0000256" key="3">
    <source>
        <dbReference type="ARBA" id="ARBA00038502"/>
    </source>
</evidence>
<sequence length="187" mass="20982">MPSYPTPILTTNRLTLRPLTLDDAADLFAVFSDPAVVRYWSAEPWTSVADAETTIGHALDCYRDQSEVRFGIELAETGVLIGTVGLHHVFPQNRRCEIGYALASQHWGKGYACEALGAALDYGFHELRLNRVEADIDPRNAASGAVLERMGFRKEGYMPERWFVHGEMADTINYGLLKSYWDARPSR</sequence>
<name>A0A7Y2K4L8_9BURK</name>
<comment type="similarity">
    <text evidence="3">Belongs to the acetyltransferase family. RimJ subfamily.</text>
</comment>
<dbReference type="PROSITE" id="PS51186">
    <property type="entry name" value="GNAT"/>
    <property type="match status" value="1"/>
</dbReference>
<dbReference type="InterPro" id="IPR016181">
    <property type="entry name" value="Acyl_CoA_acyltransferase"/>
</dbReference>
<dbReference type="InterPro" id="IPR000182">
    <property type="entry name" value="GNAT_dom"/>
</dbReference>
<dbReference type="Gene3D" id="3.40.630.30">
    <property type="match status" value="1"/>
</dbReference>
<evidence type="ECO:0000313" key="6">
    <source>
        <dbReference type="Proteomes" id="UP000533905"/>
    </source>
</evidence>
<organism evidence="5 6">
    <name type="scientific">Telluria aromaticivorans</name>
    <dbReference type="NCBI Taxonomy" id="2725995"/>
    <lineage>
        <taxon>Bacteria</taxon>
        <taxon>Pseudomonadati</taxon>
        <taxon>Pseudomonadota</taxon>
        <taxon>Betaproteobacteria</taxon>
        <taxon>Burkholderiales</taxon>
        <taxon>Oxalobacteraceae</taxon>
        <taxon>Telluria group</taxon>
        <taxon>Telluria</taxon>
    </lineage>
</organism>
<feature type="domain" description="N-acetyltransferase" evidence="4">
    <location>
        <begin position="14"/>
        <end position="173"/>
    </location>
</feature>
<dbReference type="PANTHER" id="PTHR43792">
    <property type="entry name" value="GNAT FAMILY, PUTATIVE (AFU_ORTHOLOGUE AFUA_3G00765)-RELATED-RELATED"/>
    <property type="match status" value="1"/>
</dbReference>